<dbReference type="Pfam" id="PF00587">
    <property type="entry name" value="tRNA-synt_2b"/>
    <property type="match status" value="1"/>
</dbReference>
<gene>
    <name evidence="14" type="ORF">FNL38_102991</name>
</gene>
<dbReference type="InterPro" id="IPR036621">
    <property type="entry name" value="Anticodon-bd_dom_sf"/>
</dbReference>
<evidence type="ECO:0000256" key="6">
    <source>
        <dbReference type="ARBA" id="ARBA00022741"/>
    </source>
</evidence>
<reference evidence="14" key="1">
    <citation type="submission" date="2019-07" db="EMBL/GenBank/DDBJ databases">
        <title>Genomic Encyclopedia of Type Strains, Phase IV (KMG-IV): sequencing the most valuable type-strain genomes for metagenomic binning, comparative biology and taxonomic classification.</title>
        <authorList>
            <person name="Goeker M."/>
        </authorList>
    </citation>
    <scope>NUCLEOTIDE SEQUENCE</scope>
    <source>
        <strain evidence="14">DSM 44596</strain>
    </source>
</reference>
<keyword evidence="8" id="KW-0067">ATP-binding</keyword>
<dbReference type="InterPro" id="IPR006195">
    <property type="entry name" value="aa-tRNA-synth_II"/>
</dbReference>
<dbReference type="SUPFAM" id="SSF55681">
    <property type="entry name" value="Class II aaRS and biotin synthetases"/>
    <property type="match status" value="1"/>
</dbReference>
<evidence type="ECO:0000313" key="14">
    <source>
        <dbReference type="EMBL" id="TYQ06847.1"/>
    </source>
</evidence>
<keyword evidence="10 14" id="KW-0030">Aminoacyl-tRNA synthetase</keyword>
<dbReference type="InterPro" id="IPR002320">
    <property type="entry name" value="Thr-tRNA-ligase_IIa"/>
</dbReference>
<dbReference type="EC" id="6.1.1.3" evidence="2 12"/>
<dbReference type="InterPro" id="IPR004154">
    <property type="entry name" value="Anticodon-bd"/>
</dbReference>
<dbReference type="PANTHER" id="PTHR11451:SF56">
    <property type="entry name" value="THREONINE--TRNA LIGASE 1"/>
    <property type="match status" value="1"/>
</dbReference>
<dbReference type="GO" id="GO:0004829">
    <property type="term" value="F:threonine-tRNA ligase activity"/>
    <property type="evidence" value="ECO:0007669"/>
    <property type="project" value="UniProtKB-UniRule"/>
</dbReference>
<comment type="similarity">
    <text evidence="1">Belongs to the class-II aminoacyl-tRNA synthetase family.</text>
</comment>
<dbReference type="GO" id="GO:0005737">
    <property type="term" value="C:cytoplasm"/>
    <property type="evidence" value="ECO:0007669"/>
    <property type="project" value="UniProtKB-UniRule"/>
</dbReference>
<evidence type="ECO:0000256" key="11">
    <source>
        <dbReference type="ARBA" id="ARBA00049515"/>
    </source>
</evidence>
<dbReference type="Gene3D" id="3.40.50.800">
    <property type="entry name" value="Anticodon-binding domain"/>
    <property type="match status" value="1"/>
</dbReference>
<evidence type="ECO:0000259" key="13">
    <source>
        <dbReference type="PROSITE" id="PS50862"/>
    </source>
</evidence>
<dbReference type="Gene3D" id="3.30.930.10">
    <property type="entry name" value="Bira Bifunctional Protein, Domain 2"/>
    <property type="match status" value="1"/>
</dbReference>
<accession>A0A652YUQ4</accession>
<evidence type="ECO:0000256" key="7">
    <source>
        <dbReference type="ARBA" id="ARBA00022833"/>
    </source>
</evidence>
<dbReference type="CDD" id="cd00771">
    <property type="entry name" value="ThrRS_core"/>
    <property type="match status" value="1"/>
</dbReference>
<evidence type="ECO:0000256" key="4">
    <source>
        <dbReference type="ARBA" id="ARBA00022598"/>
    </source>
</evidence>
<organism evidence="14">
    <name type="scientific">Nocardia globerula</name>
    <dbReference type="NCBI Taxonomy" id="1818"/>
    <lineage>
        <taxon>Bacteria</taxon>
        <taxon>Bacillati</taxon>
        <taxon>Actinomycetota</taxon>
        <taxon>Actinomycetes</taxon>
        <taxon>Mycobacteriales</taxon>
        <taxon>Nocardiaceae</taxon>
        <taxon>Nocardia</taxon>
    </lineage>
</organism>
<dbReference type="NCBIfam" id="TIGR00418">
    <property type="entry name" value="thrS"/>
    <property type="match status" value="1"/>
</dbReference>
<evidence type="ECO:0000256" key="2">
    <source>
        <dbReference type="ARBA" id="ARBA00013163"/>
    </source>
</evidence>
<evidence type="ECO:0000256" key="12">
    <source>
        <dbReference type="NCBIfam" id="TIGR00418"/>
    </source>
</evidence>
<sequence length="411" mass="45693">MSVDHRELGRELELFTTTPIVGAGLPLWLPDGAIIRSELEKFAAEQAARSGCRGVYTPVMAKKELYERSGHWSKFSEDMFPEMQIGGESFLLRPANCPHHAQVFAARGRSYRELPFRLRELGSMFRSELSGVLSGLSRVRQINLDDAHVFCTRDQVRAEVIVAIDAIEHCYSTLGIAEREYRLSIRGAVSGGAAGQYLGTDEQWATAEDQLRSALNARSIDYVEAKGEAAFYGPKIDVQVRDANGREETLSTVQLDFNQPERFGLEYTAEDGTKDRPVMIHRGLLGSMERMTALLIERFEGRMPPWLAPNQVSILPVGDRHQDAAERLRADLEARDVRVAVASEGSLGRRIREARNHRDSYVAVIGDNEVRGGTVDILIPARDERAVVDAGVFVDQVVADINERALLPAGF</sequence>
<dbReference type="InterPro" id="IPR033728">
    <property type="entry name" value="ThrRS_core"/>
</dbReference>
<evidence type="ECO:0000256" key="3">
    <source>
        <dbReference type="ARBA" id="ARBA00022490"/>
    </source>
</evidence>
<dbReference type="GO" id="GO:0006435">
    <property type="term" value="P:threonyl-tRNA aminoacylation"/>
    <property type="evidence" value="ECO:0007669"/>
    <property type="project" value="UniProtKB-UniRule"/>
</dbReference>
<evidence type="ECO:0000256" key="5">
    <source>
        <dbReference type="ARBA" id="ARBA00022723"/>
    </source>
</evidence>
<keyword evidence="9" id="KW-0648">Protein biosynthesis</keyword>
<dbReference type="AlphaFoldDB" id="A0A652YUQ4"/>
<feature type="domain" description="Aminoacyl-transfer RNA synthetases class-II family profile" evidence="13">
    <location>
        <begin position="30"/>
        <end position="304"/>
    </location>
</feature>
<dbReference type="GO" id="GO:0005524">
    <property type="term" value="F:ATP binding"/>
    <property type="evidence" value="ECO:0007669"/>
    <property type="project" value="UniProtKB-KW"/>
</dbReference>
<keyword evidence="4" id="KW-0436">Ligase</keyword>
<dbReference type="EMBL" id="VNIQ01000002">
    <property type="protein sequence ID" value="TYQ06847.1"/>
    <property type="molecule type" value="Genomic_DNA"/>
</dbReference>
<keyword evidence="6" id="KW-0547">Nucleotide-binding</keyword>
<proteinExistence type="inferred from homology"/>
<evidence type="ECO:0000256" key="9">
    <source>
        <dbReference type="ARBA" id="ARBA00022917"/>
    </source>
</evidence>
<dbReference type="GO" id="GO:0046872">
    <property type="term" value="F:metal ion binding"/>
    <property type="evidence" value="ECO:0007669"/>
    <property type="project" value="UniProtKB-KW"/>
</dbReference>
<evidence type="ECO:0000256" key="1">
    <source>
        <dbReference type="ARBA" id="ARBA00008226"/>
    </source>
</evidence>
<comment type="catalytic activity">
    <reaction evidence="11">
        <text>tRNA(Thr) + L-threonine + ATP = L-threonyl-tRNA(Thr) + AMP + diphosphate + H(+)</text>
        <dbReference type="Rhea" id="RHEA:24624"/>
        <dbReference type="Rhea" id="RHEA-COMP:9670"/>
        <dbReference type="Rhea" id="RHEA-COMP:9704"/>
        <dbReference type="ChEBI" id="CHEBI:15378"/>
        <dbReference type="ChEBI" id="CHEBI:30616"/>
        <dbReference type="ChEBI" id="CHEBI:33019"/>
        <dbReference type="ChEBI" id="CHEBI:57926"/>
        <dbReference type="ChEBI" id="CHEBI:78442"/>
        <dbReference type="ChEBI" id="CHEBI:78534"/>
        <dbReference type="ChEBI" id="CHEBI:456215"/>
        <dbReference type="EC" id="6.1.1.3"/>
    </reaction>
</comment>
<dbReference type="PRINTS" id="PR01047">
    <property type="entry name" value="TRNASYNTHTHR"/>
</dbReference>
<dbReference type="FunFam" id="3.30.930.10:FF:000002">
    <property type="entry name" value="Threonine--tRNA ligase"/>
    <property type="match status" value="1"/>
</dbReference>
<keyword evidence="5" id="KW-0479">Metal-binding</keyword>
<dbReference type="SUPFAM" id="SSF52954">
    <property type="entry name" value="Class II aaRS ABD-related"/>
    <property type="match status" value="1"/>
</dbReference>
<comment type="caution">
    <text evidence="14">The sequence shown here is derived from an EMBL/GenBank/DDBJ whole genome shotgun (WGS) entry which is preliminary data.</text>
</comment>
<dbReference type="Pfam" id="PF03129">
    <property type="entry name" value="HGTP_anticodon"/>
    <property type="match status" value="1"/>
</dbReference>
<dbReference type="PROSITE" id="PS50862">
    <property type="entry name" value="AA_TRNA_LIGASE_II"/>
    <property type="match status" value="1"/>
</dbReference>
<name>A0A652YUQ4_NOCGL</name>
<dbReference type="InterPro" id="IPR045864">
    <property type="entry name" value="aa-tRNA-synth_II/BPL/LPL"/>
</dbReference>
<keyword evidence="7" id="KW-0862">Zinc</keyword>
<keyword evidence="3" id="KW-0963">Cytoplasm</keyword>
<protein>
    <recommendedName>
        <fullName evidence="2 12">Threonine--tRNA ligase</fullName>
        <ecNumber evidence="2 12">6.1.1.3</ecNumber>
    </recommendedName>
</protein>
<dbReference type="InterPro" id="IPR002314">
    <property type="entry name" value="aa-tRNA-synt_IIb"/>
</dbReference>
<evidence type="ECO:0000256" key="10">
    <source>
        <dbReference type="ARBA" id="ARBA00023146"/>
    </source>
</evidence>
<evidence type="ECO:0000256" key="8">
    <source>
        <dbReference type="ARBA" id="ARBA00022840"/>
    </source>
</evidence>
<dbReference type="PANTHER" id="PTHR11451">
    <property type="entry name" value="THREONINE-TRNA LIGASE"/>
    <property type="match status" value="1"/>
</dbReference>